<feature type="region of interest" description="Disordered" evidence="1">
    <location>
        <begin position="113"/>
        <end position="132"/>
    </location>
</feature>
<sequence>MNATNLSSINPEPPPLPPRPPPGLLPSHTFSTAINHSAASMTASHFNKKRIVVSLESVSPCVGFGDFRPAQTPRYLLVTSVALVKLLASLSGGCQLANAPSAVVDLYRSRTRAPAAPRPHTPPSAATLTLHPPPSASPSLYAHSLRNTACDISLH</sequence>
<evidence type="ECO:0000313" key="3">
    <source>
        <dbReference type="Proteomes" id="UP000789524"/>
    </source>
</evidence>
<dbReference type="Proteomes" id="UP000789524">
    <property type="component" value="Unassembled WGS sequence"/>
</dbReference>
<name>A0A8J2VSE6_9NEOP</name>
<keyword evidence="3" id="KW-1185">Reference proteome</keyword>
<reference evidence="2" key="1">
    <citation type="submission" date="2021-09" db="EMBL/GenBank/DDBJ databases">
        <authorList>
            <person name="Martin H S."/>
        </authorList>
    </citation>
    <scope>NUCLEOTIDE SEQUENCE</scope>
</reference>
<evidence type="ECO:0000313" key="2">
    <source>
        <dbReference type="EMBL" id="CAG9565889.1"/>
    </source>
</evidence>
<feature type="compositionally biased region" description="Pro residues" evidence="1">
    <location>
        <begin position="11"/>
        <end position="24"/>
    </location>
</feature>
<dbReference type="EMBL" id="CAKASE010000055">
    <property type="protein sequence ID" value="CAG9565889.1"/>
    <property type="molecule type" value="Genomic_DNA"/>
</dbReference>
<comment type="caution">
    <text evidence="2">The sequence shown here is derived from an EMBL/GenBank/DDBJ whole genome shotgun (WGS) entry which is preliminary data.</text>
</comment>
<feature type="region of interest" description="Disordered" evidence="1">
    <location>
        <begin position="1"/>
        <end position="24"/>
    </location>
</feature>
<feature type="compositionally biased region" description="Polar residues" evidence="1">
    <location>
        <begin position="1"/>
        <end position="10"/>
    </location>
</feature>
<evidence type="ECO:0000256" key="1">
    <source>
        <dbReference type="SAM" id="MobiDB-lite"/>
    </source>
</evidence>
<protein>
    <submittedName>
        <fullName evidence="2">(African queen) hypothetical protein</fullName>
    </submittedName>
</protein>
<accession>A0A8J2VSE6</accession>
<gene>
    <name evidence="2" type="ORF">DCHRY22_LOCUS6646</name>
</gene>
<proteinExistence type="predicted"/>
<organism evidence="2 3">
    <name type="scientific">Danaus chrysippus</name>
    <name type="common">African queen</name>
    <dbReference type="NCBI Taxonomy" id="151541"/>
    <lineage>
        <taxon>Eukaryota</taxon>
        <taxon>Metazoa</taxon>
        <taxon>Ecdysozoa</taxon>
        <taxon>Arthropoda</taxon>
        <taxon>Hexapoda</taxon>
        <taxon>Insecta</taxon>
        <taxon>Pterygota</taxon>
        <taxon>Neoptera</taxon>
        <taxon>Endopterygota</taxon>
        <taxon>Lepidoptera</taxon>
        <taxon>Glossata</taxon>
        <taxon>Ditrysia</taxon>
        <taxon>Papilionoidea</taxon>
        <taxon>Nymphalidae</taxon>
        <taxon>Danainae</taxon>
        <taxon>Danaini</taxon>
        <taxon>Danaina</taxon>
        <taxon>Danaus</taxon>
        <taxon>Anosia</taxon>
    </lineage>
</organism>
<dbReference type="AlphaFoldDB" id="A0A8J2VSE6"/>